<feature type="domain" description="F-box" evidence="1">
    <location>
        <begin position="65"/>
        <end position="121"/>
    </location>
</feature>
<name>A0AAV1EDP1_OLDCO</name>
<sequence length="499" mass="57648">MKFLPQLMLYAASSALSSLVMFIGLRMLHPNHDASEKVMEEKKKIVKGLDHHPKVQTNPYQHLHEDRISELPDEILICILSLVTLKEAGRTSILSKRWKHVWTYVPDLDFNEHSNVSWEKVSLENYVRHAIRERPKFVNWVKKVLQSHQTLVLNKFRIYCYFSGSFREELDEWLQFAFDRRVQRLEVNLSHHCIGEFGGEDYVLPCAYFEQRSWNSLKELIFTRVYISGGELELLLMNCKNLESLGVHYATELTTLEISGPFLALQHLEISYCPLETLTISNVNLISLKICRPEALVLKNVSQIAHFGISSTCYVIEDVVRRLSCCFSKLEVLSLVMGPSVVREYDWKKLPQLSALKQLSLMLVLTSKESMFGCTSFFRASPNLEKFVIQLGYPLQIRASRESENVVNYPVRHLRVVEISQFRGHSIELELIKYFLENASSLRKITVDPHYKLFGSLEYMDLFSSPQLRSRAAEVTNEARRCAEQLLGGMPSHVTLEIL</sequence>
<accession>A0AAV1EDP1</accession>
<dbReference type="InterPro" id="IPR001810">
    <property type="entry name" value="F-box_dom"/>
</dbReference>
<evidence type="ECO:0000313" key="2">
    <source>
        <dbReference type="EMBL" id="CAI9117691.1"/>
    </source>
</evidence>
<reference evidence="2" key="1">
    <citation type="submission" date="2023-03" db="EMBL/GenBank/DDBJ databases">
        <authorList>
            <person name="Julca I."/>
        </authorList>
    </citation>
    <scope>NUCLEOTIDE SEQUENCE</scope>
</reference>
<dbReference type="InterPro" id="IPR055357">
    <property type="entry name" value="LRR_At1g61320_AtMIF1"/>
</dbReference>
<dbReference type="PANTHER" id="PTHR34145:SF68">
    <property type="entry name" value="FBD DOMAIN-CONTAINING PROTEIN"/>
    <property type="match status" value="1"/>
</dbReference>
<dbReference type="SMART" id="SM00579">
    <property type="entry name" value="FBD"/>
    <property type="match status" value="1"/>
</dbReference>
<dbReference type="Gene3D" id="3.80.10.10">
    <property type="entry name" value="Ribonuclease Inhibitor"/>
    <property type="match status" value="1"/>
</dbReference>
<dbReference type="PROSITE" id="PS50181">
    <property type="entry name" value="FBOX"/>
    <property type="match status" value="1"/>
</dbReference>
<dbReference type="SUPFAM" id="SSF81383">
    <property type="entry name" value="F-box domain"/>
    <property type="match status" value="1"/>
</dbReference>
<proteinExistence type="predicted"/>
<dbReference type="PANTHER" id="PTHR34145">
    <property type="entry name" value="OS02G0105600 PROTEIN"/>
    <property type="match status" value="1"/>
</dbReference>
<dbReference type="Proteomes" id="UP001161247">
    <property type="component" value="Chromosome 9"/>
</dbReference>
<dbReference type="AlphaFoldDB" id="A0AAV1EDP1"/>
<dbReference type="InterPro" id="IPR036047">
    <property type="entry name" value="F-box-like_dom_sf"/>
</dbReference>
<dbReference type="EMBL" id="OX459126">
    <property type="protein sequence ID" value="CAI9117691.1"/>
    <property type="molecule type" value="Genomic_DNA"/>
</dbReference>
<protein>
    <submittedName>
        <fullName evidence="2">OLC1v1019142C1</fullName>
    </submittedName>
</protein>
<dbReference type="Gene3D" id="1.20.1280.50">
    <property type="match status" value="1"/>
</dbReference>
<dbReference type="CDD" id="cd22160">
    <property type="entry name" value="F-box_AtFBL13-like"/>
    <property type="match status" value="1"/>
</dbReference>
<dbReference type="InterPro" id="IPR053781">
    <property type="entry name" value="F-box_AtFBL13-like"/>
</dbReference>
<evidence type="ECO:0000313" key="3">
    <source>
        <dbReference type="Proteomes" id="UP001161247"/>
    </source>
</evidence>
<dbReference type="InterPro" id="IPR006566">
    <property type="entry name" value="FBD"/>
</dbReference>
<keyword evidence="3" id="KW-1185">Reference proteome</keyword>
<gene>
    <name evidence="2" type="ORF">OLC1_LOCUS23714</name>
</gene>
<dbReference type="InterPro" id="IPR032675">
    <property type="entry name" value="LRR_dom_sf"/>
</dbReference>
<dbReference type="InterPro" id="IPR053772">
    <property type="entry name" value="At1g61320/At1g61330-like"/>
</dbReference>
<dbReference type="Pfam" id="PF23622">
    <property type="entry name" value="LRR_At1g61320_AtMIF1"/>
    <property type="match status" value="1"/>
</dbReference>
<evidence type="ECO:0000259" key="1">
    <source>
        <dbReference type="PROSITE" id="PS50181"/>
    </source>
</evidence>
<dbReference type="SUPFAM" id="SSF52047">
    <property type="entry name" value="RNI-like"/>
    <property type="match status" value="1"/>
</dbReference>
<dbReference type="Pfam" id="PF00646">
    <property type="entry name" value="F-box"/>
    <property type="match status" value="1"/>
</dbReference>
<organism evidence="2 3">
    <name type="scientific">Oldenlandia corymbosa var. corymbosa</name>
    <dbReference type="NCBI Taxonomy" id="529605"/>
    <lineage>
        <taxon>Eukaryota</taxon>
        <taxon>Viridiplantae</taxon>
        <taxon>Streptophyta</taxon>
        <taxon>Embryophyta</taxon>
        <taxon>Tracheophyta</taxon>
        <taxon>Spermatophyta</taxon>
        <taxon>Magnoliopsida</taxon>
        <taxon>eudicotyledons</taxon>
        <taxon>Gunneridae</taxon>
        <taxon>Pentapetalae</taxon>
        <taxon>asterids</taxon>
        <taxon>lamiids</taxon>
        <taxon>Gentianales</taxon>
        <taxon>Rubiaceae</taxon>
        <taxon>Rubioideae</taxon>
        <taxon>Spermacoceae</taxon>
        <taxon>Hedyotis-Oldenlandia complex</taxon>
        <taxon>Oldenlandia</taxon>
    </lineage>
</organism>